<dbReference type="EMBL" id="CACSAS010000001">
    <property type="protein sequence ID" value="CAA0096300.1"/>
    <property type="molecule type" value="Genomic_DNA"/>
</dbReference>
<dbReference type="Gene3D" id="2.160.20.10">
    <property type="entry name" value="Single-stranded right-handed beta-helix, Pectin lyase-like"/>
    <property type="match status" value="1"/>
</dbReference>
<dbReference type="InterPro" id="IPR011050">
    <property type="entry name" value="Pectin_lyase_fold/virulence"/>
</dbReference>
<evidence type="ECO:0000313" key="2">
    <source>
        <dbReference type="EMBL" id="CAA0096300.1"/>
    </source>
</evidence>
<evidence type="ECO:0000259" key="1">
    <source>
        <dbReference type="Pfam" id="PF12708"/>
    </source>
</evidence>
<dbReference type="InterPro" id="IPR012334">
    <property type="entry name" value="Pectin_lyas_fold"/>
</dbReference>
<dbReference type="SUPFAM" id="SSF51126">
    <property type="entry name" value="Pectin lyase-like"/>
    <property type="match status" value="1"/>
</dbReference>
<keyword evidence="3" id="KW-1185">Reference proteome</keyword>
<dbReference type="InterPro" id="IPR024535">
    <property type="entry name" value="RHGA/B-epi-like_pectate_lyase"/>
</dbReference>
<sequence>MSSILPIGPVLRIAGPYVASAGQTTFTYAFALLDAGDLAVETAPADDPDNWSLATLDLDYGLTPAPPHEAGGSVVFLAPRPAGSRVRIVGAAVIANVMDPVPAAAIDSFKLNRMFDRVTIWAQENRRDLDTALDVLRNLGNDGSELAPHLLFSTDFDGNRVWGLAPWKANSSTQIATTGSFTGGGNLSDDRTISLVGDAADTSPLCYYGTNTEGDKGFHPLPEGAVPTTYPTRSLLKASPPPAPGQTAYLSEAGREGRFVWRNGNYSTQIAADIQEGIYIKANSVAASSGAWVRATNGAWNVRWFGAVGDGTTNDAPAFNACASLVPTIGGHIYIPNGEYYFASPWMISNKSITISGSGIKVALLFFAPGLSGIIYATNDMAHNVNIYGISVISMSTTGSQTGISIIFPDNGGSSWKNATIRDVVVDGTDTVSNYRSGNVSQDKARFSNALYVKNVATLSVDNFTGRGKYSENAGRGILIEGWTVDFRIMNSWLSFYDVAIVKHGALEGFNIIGVTGLHCNEFVRVWANSSGTVGTGGVAGYIVNCHSGNVRRGIDIRDFHQFVILNNILYQDGDDIAFYHAYIERSTAIRFIGNHMNGNDNANGTNIHMQSGSFLQVSDNFIWGRFTSVYAAPGTGASIVTGNFCDGSISLDTGSVNANNVPV</sequence>
<dbReference type="Pfam" id="PF12708">
    <property type="entry name" value="Pect-lyase_RHGA_epim"/>
    <property type="match status" value="1"/>
</dbReference>
<dbReference type="AlphaFoldDB" id="A0A5S9NZM6"/>
<feature type="domain" description="Rhamnogalacturonase A/B/Epimerase-like pectate lyase" evidence="1">
    <location>
        <begin position="301"/>
        <end position="484"/>
    </location>
</feature>
<proteinExistence type="predicted"/>
<accession>A0A5S9NZM6</accession>
<reference evidence="2 3" key="1">
    <citation type="submission" date="2019-12" db="EMBL/GenBank/DDBJ databases">
        <authorList>
            <person name="Reyes-Prieto M."/>
        </authorList>
    </citation>
    <scope>NUCLEOTIDE SEQUENCE [LARGE SCALE GENOMIC DNA]</scope>
    <source>
        <strain evidence="2">HF14-78462</strain>
    </source>
</reference>
<name>A0A5S9NZM6_9HYPH</name>
<dbReference type="RefSeq" id="WP_159598741.1">
    <property type="nucleotide sequence ID" value="NZ_CACSAS010000001.1"/>
</dbReference>
<gene>
    <name evidence="2" type="ORF">STARVERO_02000</name>
</gene>
<evidence type="ECO:0000313" key="3">
    <source>
        <dbReference type="Proteomes" id="UP000433050"/>
    </source>
</evidence>
<organism evidence="2 3">
    <name type="scientific">Starkeya nomas</name>
    <dbReference type="NCBI Taxonomy" id="2666134"/>
    <lineage>
        <taxon>Bacteria</taxon>
        <taxon>Pseudomonadati</taxon>
        <taxon>Pseudomonadota</taxon>
        <taxon>Alphaproteobacteria</taxon>
        <taxon>Hyphomicrobiales</taxon>
        <taxon>Xanthobacteraceae</taxon>
        <taxon>Starkeya</taxon>
    </lineage>
</organism>
<dbReference type="Proteomes" id="UP000433050">
    <property type="component" value="Unassembled WGS sequence"/>
</dbReference>
<protein>
    <recommendedName>
        <fullName evidence="1">Rhamnogalacturonase A/B/Epimerase-like pectate lyase domain-containing protein</fullName>
    </recommendedName>
</protein>